<proteinExistence type="predicted"/>
<accession>A0A5J4VBF8</accession>
<protein>
    <submittedName>
        <fullName evidence="2">Uncharacterized protein</fullName>
    </submittedName>
</protein>
<feature type="compositionally biased region" description="Basic and acidic residues" evidence="1">
    <location>
        <begin position="245"/>
        <end position="290"/>
    </location>
</feature>
<name>A0A5J4VBF8_9EUKA</name>
<dbReference type="OrthoDB" id="195736at2759"/>
<reference evidence="2 3" key="1">
    <citation type="submission" date="2019-03" db="EMBL/GenBank/DDBJ databases">
        <title>Single cell metagenomics reveals metabolic interactions within the superorganism composed of flagellate Streblomastix strix and complex community of Bacteroidetes bacteria on its surface.</title>
        <authorList>
            <person name="Treitli S.C."/>
            <person name="Kolisko M."/>
            <person name="Husnik F."/>
            <person name="Keeling P."/>
            <person name="Hampl V."/>
        </authorList>
    </citation>
    <scope>NUCLEOTIDE SEQUENCE [LARGE SCALE GENOMIC DNA]</scope>
    <source>
        <strain evidence="2">ST1C</strain>
    </source>
</reference>
<gene>
    <name evidence="2" type="ORF">EZS28_024604</name>
</gene>
<organism evidence="2 3">
    <name type="scientific">Streblomastix strix</name>
    <dbReference type="NCBI Taxonomy" id="222440"/>
    <lineage>
        <taxon>Eukaryota</taxon>
        <taxon>Metamonada</taxon>
        <taxon>Preaxostyla</taxon>
        <taxon>Oxymonadida</taxon>
        <taxon>Streblomastigidae</taxon>
        <taxon>Streblomastix</taxon>
    </lineage>
</organism>
<comment type="caution">
    <text evidence="2">The sequence shown here is derived from an EMBL/GenBank/DDBJ whole genome shotgun (WGS) entry which is preliminary data.</text>
</comment>
<dbReference type="SUPFAM" id="SSF48371">
    <property type="entry name" value="ARM repeat"/>
    <property type="match status" value="1"/>
</dbReference>
<dbReference type="Proteomes" id="UP000324800">
    <property type="component" value="Unassembled WGS sequence"/>
</dbReference>
<dbReference type="EMBL" id="SNRW01008221">
    <property type="protein sequence ID" value="KAA6379869.1"/>
    <property type="molecule type" value="Genomic_DNA"/>
</dbReference>
<evidence type="ECO:0000313" key="3">
    <source>
        <dbReference type="Proteomes" id="UP000324800"/>
    </source>
</evidence>
<evidence type="ECO:0000313" key="2">
    <source>
        <dbReference type="EMBL" id="KAA6379869.1"/>
    </source>
</evidence>
<dbReference type="Gene3D" id="1.25.10.10">
    <property type="entry name" value="Leucine-rich Repeat Variant"/>
    <property type="match status" value="1"/>
</dbReference>
<evidence type="ECO:0000256" key="1">
    <source>
        <dbReference type="SAM" id="MobiDB-lite"/>
    </source>
</evidence>
<dbReference type="InterPro" id="IPR016024">
    <property type="entry name" value="ARM-type_fold"/>
</dbReference>
<sequence length="508" mass="57559">MEEESVRASKVTSFATEQNNFDATNIPQLAFAIKSPDKNIQIPSLKHILDIVVNKPESIEAVYENDIVNILNKLLNDSKEGEILSNAIMNVIGLRSEVVDAVVRARAATEPLIQIIHSPNEKQSKQGSKALSDLVADNETIRSSLLTTGFAELVLHTLTSNNQIQSKSSSSSSDIIPIFIKVGLLDVVLRLVTTAEGLQPLALLIPILEDLKQKGENELKNKSKKILTLLQSEGINSSSSQQNDEDLKKEKEQNIRLREELEKEKKEKEKEKSEKERISKEFQKEKNEKERITEELQIERNEKEKKNEENKKIRDEIEKIKQKEKSKVEISKPNIEKYQQPSNSSQVNKDFPIAIINNDPSNIEFTDIDGVQKKIVQKNRKMNTFSLVQVLESGIWQLEVVFEKLIDGRAAIGIVRDSYVIPADAYPYFNPHTQNMVAFTGKLEMNYEKGTLTFFIDGEQQPVYISAIREKIHMYNPGSTCIIRSLKKLSGTASCHVAKEKAIQWFSN</sequence>
<dbReference type="AlphaFoldDB" id="A0A5J4VBF8"/>
<feature type="region of interest" description="Disordered" evidence="1">
    <location>
        <begin position="236"/>
        <end position="290"/>
    </location>
</feature>
<dbReference type="InterPro" id="IPR011989">
    <property type="entry name" value="ARM-like"/>
</dbReference>